<name>A0ACC0K290_CHOFU</name>
<accession>A0ACC0K290</accession>
<comment type="caution">
    <text evidence="1">The sequence shown here is derived from an EMBL/GenBank/DDBJ whole genome shotgun (WGS) entry which is preliminary data.</text>
</comment>
<sequence length="1509" mass="166375">MGEERVKMRKQLGLLEGVAIILGIIFGSGIFISPKEVLENTGSVWGALSVWAACGLLATLGALCYAELGKPSTNAIMALTFANNLLEPIFPNCPIDPLSQKLIAAVTICFLTFINAYDVRFTTRVQNVFMFTKISALVIIIIGGIVWLGKGRVEQFDDGWAGTKTSVSDWSVAFYSGIFSYSGWSYLNFMTEELKDPFVNLPRAIYLSLPMVTAIYLLANVAYLAVLGPVGVRATEAIAVDFSVAALGWLRFAMPTLVAIAILGGLTVHIMTSSRMCFAGARNGHMPELLAHINVKCMSPLPSLIFLMLISLIMLIPSNLTSLITYCTIVESFFTTLSCSAVPTWMPVVFVCVCAVLLVVPIRSEPLAVCAGAAITLAGVPVYFALSNGSKGHFNNQTAHEFTTPQDEIAPMLPEENMQASTVIAGLMPDSFGEMFNFLDGDSFGIGPMHEFVYGWQAIVNTMSMKNNVEVRKRAGLQRFALAGINGITLIAHIGVTEIMINGTRTYCFGGVSRPPGRRSVICKGAMYQEGRFSCKVPYLRYPTVLGYRYCIDKYAAVKSIDGTYKTTYCARGEAIPKFHYDYICERRDIKIKRVNLTDPNERYGCNLRISPEALHQDLPMGLLQANETAFVGHGGKYWLSLYYTQLSTYAIYFQAHAEYPWQSNRPIVSADKGGIWEQLLKANIGPDMNLHYNLNGIYNRYPASPAAPDIMRNDGQVQPSNFRTDTRDPAPEDVLVGNSHLSADGPGGEPNLGSYNFLHDSQVQAKFEHERAVSWGKSTPGTTVAPDTPAPAPQPPGVLEMTATDNIRFSGHTLDKATKAKVIGRGAFGEVRLVQKKDTGHVYAMKILRKADMLEKEQVAHVRAERDILVEADHQWVVKMYYSFQDPMNLYLIMEFLPGGDMMTLLMKKDTLSEECAQFYVAETALAIDISTSSSAMDSKRRAESWKRNRRALAYSTVGTPDYIAPEVFLQTGYGPQADWWSLGVIMYEMLIGYPPFCSESPQETYRKVMSWRESLTFPPEIPISEEARETIMRFCSEPDRRLMFPVDLLEFTFTSTEKTVPAAASEDEGGGAEEEQARSVSAASSSSPLGMSKISAKSAGSTRRGQWSRHQASSSKWRRPSVCTSRVAAAIAASRAGAVPPAPVPVLAAFSLGGGSEKDLPFKNSVNCGTSANSETCQFPEDYISKEVFDSISAYIIPKPEIQRCTMTMNFKGDTVMHLKVVEVRADPAPVHDHDVPVMLASVGLPRPGRRPPPPPPVPTQPPADGADQCDPDIDIRDDPDPVRAEQSSVLNLDLDMSFDTDVRNVGETLSLDTISRLLDHKLAPSSPFMSNLRSILREDIKKMIEVEVGSSMQKLKDDFTGTTDFLAAEQNDLKSEIKAKDKQISALQSEHSRLLKELHDIRGLVTLIPVIKFTNMYRATPNLSQLFSDHELQKSCLSFITNGFPVYIRPPSRSNGFNRRPEAAPGLRRLFTGRLCADEICCLARLDLPTLDQIIEDDPNVAVIWR</sequence>
<keyword evidence="2" id="KW-1185">Reference proteome</keyword>
<evidence type="ECO:0000313" key="2">
    <source>
        <dbReference type="Proteomes" id="UP001064048"/>
    </source>
</evidence>
<dbReference type="EMBL" id="CM046131">
    <property type="protein sequence ID" value="KAI8430506.1"/>
    <property type="molecule type" value="Genomic_DNA"/>
</dbReference>
<reference evidence="1 2" key="1">
    <citation type="journal article" date="2022" name="Genome Biol. Evol.">
        <title>The Spruce Budworm Genome: Reconstructing the Evolutionary History of Antifreeze Proteins.</title>
        <authorList>
            <person name="Beliveau C."/>
            <person name="Gagne P."/>
            <person name="Picq S."/>
            <person name="Vernygora O."/>
            <person name="Keeling C.I."/>
            <person name="Pinkney K."/>
            <person name="Doucet D."/>
            <person name="Wen F."/>
            <person name="Johnston J.S."/>
            <person name="Maaroufi H."/>
            <person name="Boyle B."/>
            <person name="Laroche J."/>
            <person name="Dewar K."/>
            <person name="Juretic N."/>
            <person name="Blackburn G."/>
            <person name="Nisole A."/>
            <person name="Brunet B."/>
            <person name="Brandao M."/>
            <person name="Lumley L."/>
            <person name="Duan J."/>
            <person name="Quan G."/>
            <person name="Lucarotti C.J."/>
            <person name="Roe A.D."/>
            <person name="Sperling F.A.H."/>
            <person name="Levesque R.C."/>
            <person name="Cusson M."/>
        </authorList>
    </citation>
    <scope>NUCLEOTIDE SEQUENCE [LARGE SCALE GENOMIC DNA]</scope>
    <source>
        <strain evidence="1">Glfc:IPQL:Cfum</strain>
    </source>
</reference>
<proteinExistence type="predicted"/>
<evidence type="ECO:0000313" key="1">
    <source>
        <dbReference type="EMBL" id="KAI8430506.1"/>
    </source>
</evidence>
<gene>
    <name evidence="1" type="ORF">MSG28_000754</name>
</gene>
<dbReference type="Proteomes" id="UP001064048">
    <property type="component" value="Chromosome Z"/>
</dbReference>
<organism evidence="1 2">
    <name type="scientific">Choristoneura fumiferana</name>
    <name type="common">Spruce budworm moth</name>
    <name type="synonym">Archips fumiferana</name>
    <dbReference type="NCBI Taxonomy" id="7141"/>
    <lineage>
        <taxon>Eukaryota</taxon>
        <taxon>Metazoa</taxon>
        <taxon>Ecdysozoa</taxon>
        <taxon>Arthropoda</taxon>
        <taxon>Hexapoda</taxon>
        <taxon>Insecta</taxon>
        <taxon>Pterygota</taxon>
        <taxon>Neoptera</taxon>
        <taxon>Endopterygota</taxon>
        <taxon>Lepidoptera</taxon>
        <taxon>Glossata</taxon>
        <taxon>Ditrysia</taxon>
        <taxon>Tortricoidea</taxon>
        <taxon>Tortricidae</taxon>
        <taxon>Tortricinae</taxon>
        <taxon>Choristoneura</taxon>
    </lineage>
</organism>
<protein>
    <submittedName>
        <fullName evidence="1">Uncharacterized protein</fullName>
    </submittedName>
</protein>